<dbReference type="InterPro" id="IPR011990">
    <property type="entry name" value="TPR-like_helical_dom_sf"/>
</dbReference>
<feature type="repeat" description="PPR" evidence="3">
    <location>
        <begin position="411"/>
        <end position="445"/>
    </location>
</feature>
<dbReference type="Proteomes" id="UP000694930">
    <property type="component" value="Chromosome 2"/>
</dbReference>
<dbReference type="Pfam" id="PF13041">
    <property type="entry name" value="PPR_2"/>
    <property type="match status" value="3"/>
</dbReference>
<evidence type="ECO:0000256" key="4">
    <source>
        <dbReference type="SAM" id="MobiDB-lite"/>
    </source>
</evidence>
<gene>
    <name evidence="6" type="primary">LOC107009226</name>
</gene>
<feature type="repeat" description="PPR" evidence="3">
    <location>
        <begin position="271"/>
        <end position="305"/>
    </location>
</feature>
<sequence length="505" mass="56287">MTEIEMINPCRTLILVLTEGRSVTVLGWLQEDEETAEKMGKLPPSLRSANFAVNTLIKTPSPSPSPPPTSKPHYYPKKSQSPKKKPTSNTEPQLPSSIVAFDSTSLSDAKTLFNSLISSTRNPSPDNKFYNAVLQSFSSNSTLQDSIFFLNHMIKVHPPFSPDRFTYHVLLVQSCKSVNLSLSPVHQVLNLMTTNGFPPNKVSTDIAVRTLCSSGHEEQAIELVKELSSKDSPPDTYTYNFIVRHLCKNRPLSTMNNFIKEMREGFDIKPDLVTYTIMIDNVCNSKNLREATRLLGVLSEEGYKPDCYVYNTIMKGYCMLSQGGEVLGVYKKMQEEGVKPDLVTYNTLIYGLSKSGRVKDAKKFLNVMMEEGHVPDAVTYTSLMNGMCREADPLGAVALLEKMEARGCAPNSCTYNTLLHGLCKGRLLDKGMKLYDVMKQNGTKLETGSYGTFLRALCRNGRVADAYEVFDYAIESKSLTDVAAYTTLESTLKWLKKAREQGLVI</sequence>
<proteinExistence type="inferred from homology"/>
<dbReference type="GeneID" id="107009226"/>
<comment type="similarity">
    <text evidence="1">Belongs to the PPR family. P subfamily.</text>
</comment>
<dbReference type="NCBIfam" id="TIGR00756">
    <property type="entry name" value="PPR"/>
    <property type="match status" value="6"/>
</dbReference>
<feature type="repeat" description="PPR" evidence="3">
    <location>
        <begin position="446"/>
        <end position="480"/>
    </location>
</feature>
<organism evidence="5 6">
    <name type="scientific">Solanum pennellii</name>
    <name type="common">Tomato</name>
    <name type="synonym">Lycopersicon pennellii</name>
    <dbReference type="NCBI Taxonomy" id="28526"/>
    <lineage>
        <taxon>Eukaryota</taxon>
        <taxon>Viridiplantae</taxon>
        <taxon>Streptophyta</taxon>
        <taxon>Embryophyta</taxon>
        <taxon>Tracheophyta</taxon>
        <taxon>Spermatophyta</taxon>
        <taxon>Magnoliopsida</taxon>
        <taxon>eudicotyledons</taxon>
        <taxon>Gunneridae</taxon>
        <taxon>Pentapetalae</taxon>
        <taxon>asterids</taxon>
        <taxon>lamiids</taxon>
        <taxon>Solanales</taxon>
        <taxon>Solanaceae</taxon>
        <taxon>Solanoideae</taxon>
        <taxon>Solaneae</taxon>
        <taxon>Solanum</taxon>
        <taxon>Solanum subgen. Lycopersicon</taxon>
    </lineage>
</organism>
<feature type="compositionally biased region" description="Pro residues" evidence="4">
    <location>
        <begin position="61"/>
        <end position="70"/>
    </location>
</feature>
<dbReference type="RefSeq" id="XP_015064016.2">
    <property type="nucleotide sequence ID" value="XM_015208530.2"/>
</dbReference>
<name>A0ABM1G004_SOLPN</name>
<evidence type="ECO:0000313" key="5">
    <source>
        <dbReference type="Proteomes" id="UP000694930"/>
    </source>
</evidence>
<accession>A0ABM1G004</accession>
<reference evidence="5" key="1">
    <citation type="journal article" date="2014" name="Nat. Genet.">
        <title>The genome of the stress-tolerant wild tomato species Solanum pennellii.</title>
        <authorList>
            <person name="Bolger A."/>
            <person name="Scossa F."/>
            <person name="Bolger M.E."/>
            <person name="Lanz C."/>
            <person name="Maumus F."/>
            <person name="Tohge T."/>
            <person name="Quesneville H."/>
            <person name="Alseekh S."/>
            <person name="Sorensen I."/>
            <person name="Lichtenstein G."/>
            <person name="Fich E.A."/>
            <person name="Conte M."/>
            <person name="Keller H."/>
            <person name="Schneeberger K."/>
            <person name="Schwacke R."/>
            <person name="Ofner I."/>
            <person name="Vrebalov J."/>
            <person name="Xu Y."/>
            <person name="Osorio S."/>
            <person name="Aflitos S.A."/>
            <person name="Schijlen E."/>
            <person name="Jimenez-Gomez J.M."/>
            <person name="Ryngajllo M."/>
            <person name="Kimura S."/>
            <person name="Kumar R."/>
            <person name="Koenig D."/>
            <person name="Headland L.R."/>
            <person name="Maloof J.N."/>
            <person name="Sinha N."/>
            <person name="van Ham R.C."/>
            <person name="Lankhorst R.K."/>
            <person name="Mao L."/>
            <person name="Vogel A."/>
            <person name="Arsova B."/>
            <person name="Panstruga R."/>
            <person name="Fei Z."/>
            <person name="Rose J.K."/>
            <person name="Zamir D."/>
            <person name="Carrari F."/>
            <person name="Giovannoni J.J."/>
            <person name="Weigel D."/>
            <person name="Usadel B."/>
            <person name="Fernie A.R."/>
        </authorList>
    </citation>
    <scope>NUCLEOTIDE SEQUENCE [LARGE SCALE GENOMIC DNA]</scope>
    <source>
        <strain evidence="5">cv. LA0716</strain>
    </source>
</reference>
<dbReference type="Gene3D" id="1.25.40.10">
    <property type="entry name" value="Tetratricopeptide repeat domain"/>
    <property type="match status" value="4"/>
</dbReference>
<keyword evidence="2" id="KW-0677">Repeat</keyword>
<evidence type="ECO:0000256" key="3">
    <source>
        <dbReference type="PROSITE-ProRule" id="PRU00708"/>
    </source>
</evidence>
<dbReference type="PROSITE" id="PS51375">
    <property type="entry name" value="PPR"/>
    <property type="match status" value="6"/>
</dbReference>
<reference evidence="6" key="2">
    <citation type="submission" date="2025-08" db="UniProtKB">
        <authorList>
            <consortium name="RefSeq"/>
        </authorList>
    </citation>
    <scope>IDENTIFICATION</scope>
</reference>
<feature type="region of interest" description="Disordered" evidence="4">
    <location>
        <begin position="56"/>
        <end position="95"/>
    </location>
</feature>
<feature type="repeat" description="PPR" evidence="3">
    <location>
        <begin position="306"/>
        <end position="340"/>
    </location>
</feature>
<evidence type="ECO:0000256" key="1">
    <source>
        <dbReference type="ARBA" id="ARBA00007626"/>
    </source>
</evidence>
<dbReference type="PANTHER" id="PTHR47941">
    <property type="entry name" value="PENTATRICOPEPTIDE REPEAT-CONTAINING PROTEIN 3, MITOCHONDRIAL"/>
    <property type="match status" value="1"/>
</dbReference>
<evidence type="ECO:0000313" key="6">
    <source>
        <dbReference type="RefSeq" id="XP_015064016.2"/>
    </source>
</evidence>
<feature type="repeat" description="PPR" evidence="3">
    <location>
        <begin position="376"/>
        <end position="410"/>
    </location>
</feature>
<protein>
    <submittedName>
        <fullName evidence="6">Pentatricopeptide repeat-containing protein At2g17670</fullName>
    </submittedName>
</protein>
<feature type="compositionally biased region" description="Basic residues" evidence="4">
    <location>
        <begin position="74"/>
        <end position="86"/>
    </location>
</feature>
<keyword evidence="5" id="KW-1185">Reference proteome</keyword>
<dbReference type="Pfam" id="PF12854">
    <property type="entry name" value="PPR_1"/>
    <property type="match status" value="1"/>
</dbReference>
<feature type="repeat" description="PPR" evidence="3">
    <location>
        <begin position="341"/>
        <end position="375"/>
    </location>
</feature>
<evidence type="ECO:0000256" key="2">
    <source>
        <dbReference type="ARBA" id="ARBA00022737"/>
    </source>
</evidence>
<dbReference type="InterPro" id="IPR002885">
    <property type="entry name" value="PPR_rpt"/>
</dbReference>